<sequence>MARYAVDVTFQQTNAPAVSFGEKKVFFSKKHGQYGVKQYLEVCPTLPSVISTPTSTWSTCRRREMMAKRFMPDH</sequence>
<reference evidence="1" key="1">
    <citation type="submission" date="2013-12" db="EMBL/GenBank/DDBJ databases">
        <title>The Genome Sequence of Aphanomyces astaci APO3.</title>
        <authorList>
            <consortium name="The Broad Institute Genomics Platform"/>
            <person name="Russ C."/>
            <person name="Tyler B."/>
            <person name="van West P."/>
            <person name="Dieguez-Uribeondo J."/>
            <person name="Young S.K."/>
            <person name="Zeng Q."/>
            <person name="Gargeya S."/>
            <person name="Fitzgerald M."/>
            <person name="Abouelleil A."/>
            <person name="Alvarado L."/>
            <person name="Chapman S.B."/>
            <person name="Gainer-Dewar J."/>
            <person name="Goldberg J."/>
            <person name="Griggs A."/>
            <person name="Gujja S."/>
            <person name="Hansen M."/>
            <person name="Howarth C."/>
            <person name="Imamovic A."/>
            <person name="Ireland A."/>
            <person name="Larimer J."/>
            <person name="McCowan C."/>
            <person name="Murphy C."/>
            <person name="Pearson M."/>
            <person name="Poon T.W."/>
            <person name="Priest M."/>
            <person name="Roberts A."/>
            <person name="Saif S."/>
            <person name="Shea T."/>
            <person name="Sykes S."/>
            <person name="Wortman J."/>
            <person name="Nusbaum C."/>
            <person name="Birren B."/>
        </authorList>
    </citation>
    <scope>NUCLEOTIDE SEQUENCE [LARGE SCALE GENOMIC DNA]</scope>
    <source>
        <strain evidence="1">APO3</strain>
    </source>
</reference>
<dbReference type="GeneID" id="20808018"/>
<accession>W4GP79</accession>
<protein>
    <submittedName>
        <fullName evidence="1">Uncharacterized protein</fullName>
    </submittedName>
</protein>
<dbReference type="AlphaFoldDB" id="W4GP79"/>
<dbReference type="VEuPathDB" id="FungiDB:H257_06022"/>
<gene>
    <name evidence="1" type="ORF">H257_06022</name>
</gene>
<name>W4GP79_APHAT</name>
<evidence type="ECO:0000313" key="1">
    <source>
        <dbReference type="EMBL" id="ETV81530.1"/>
    </source>
</evidence>
<organism evidence="1">
    <name type="scientific">Aphanomyces astaci</name>
    <name type="common">Crayfish plague agent</name>
    <dbReference type="NCBI Taxonomy" id="112090"/>
    <lineage>
        <taxon>Eukaryota</taxon>
        <taxon>Sar</taxon>
        <taxon>Stramenopiles</taxon>
        <taxon>Oomycota</taxon>
        <taxon>Saprolegniomycetes</taxon>
        <taxon>Saprolegniales</taxon>
        <taxon>Verrucalvaceae</taxon>
        <taxon>Aphanomyces</taxon>
    </lineage>
</organism>
<dbReference type="EMBL" id="KI913124">
    <property type="protein sequence ID" value="ETV81530.1"/>
    <property type="molecule type" value="Genomic_DNA"/>
</dbReference>
<dbReference type="RefSeq" id="XP_009829388.1">
    <property type="nucleotide sequence ID" value="XM_009831086.1"/>
</dbReference>
<proteinExistence type="predicted"/>